<dbReference type="EMBL" id="QPFP01000438">
    <property type="protein sequence ID" value="TEB11984.1"/>
    <property type="molecule type" value="Genomic_DNA"/>
</dbReference>
<feature type="non-terminal residue" evidence="1">
    <location>
        <position position="1"/>
    </location>
</feature>
<gene>
    <name evidence="1" type="ORF">FA13DRAFT_1590684</name>
</gene>
<dbReference type="Proteomes" id="UP000298030">
    <property type="component" value="Unassembled WGS sequence"/>
</dbReference>
<name>A0A4Y7RSH8_COPMI</name>
<keyword evidence="2" id="KW-1185">Reference proteome</keyword>
<dbReference type="AlphaFoldDB" id="A0A4Y7RSH8"/>
<organism evidence="1 2">
    <name type="scientific">Coprinellus micaceus</name>
    <name type="common">Glistening ink-cap mushroom</name>
    <name type="synonym">Coprinus micaceus</name>
    <dbReference type="NCBI Taxonomy" id="71717"/>
    <lineage>
        <taxon>Eukaryota</taxon>
        <taxon>Fungi</taxon>
        <taxon>Dikarya</taxon>
        <taxon>Basidiomycota</taxon>
        <taxon>Agaricomycotina</taxon>
        <taxon>Agaricomycetes</taxon>
        <taxon>Agaricomycetidae</taxon>
        <taxon>Agaricales</taxon>
        <taxon>Agaricineae</taxon>
        <taxon>Psathyrellaceae</taxon>
        <taxon>Coprinellus</taxon>
    </lineage>
</organism>
<dbReference type="InterPro" id="IPR046521">
    <property type="entry name" value="DUF6698"/>
</dbReference>
<feature type="non-terminal residue" evidence="1">
    <location>
        <position position="122"/>
    </location>
</feature>
<evidence type="ECO:0000313" key="2">
    <source>
        <dbReference type="Proteomes" id="UP000298030"/>
    </source>
</evidence>
<proteinExistence type="predicted"/>
<accession>A0A4Y7RSH8</accession>
<sequence length="122" mass="13713">LQKGAASARADDTKSLKGTVLDWLVPANGAPLNPPLSRNVKVNHGFNHERTGFLLCPAELDWNDEQIKKQLRGKEIVVAGSNWPIFVYQNEKFDPECPWKGLFRNQLLILAYKHIFTSPSSV</sequence>
<evidence type="ECO:0000313" key="1">
    <source>
        <dbReference type="EMBL" id="TEB11984.1"/>
    </source>
</evidence>
<dbReference type="Pfam" id="PF20414">
    <property type="entry name" value="DUF6698"/>
    <property type="match status" value="1"/>
</dbReference>
<protein>
    <submittedName>
        <fullName evidence="1">Uncharacterized protein</fullName>
    </submittedName>
</protein>
<dbReference type="OrthoDB" id="2662502at2759"/>
<reference evidence="1 2" key="1">
    <citation type="journal article" date="2019" name="Nat. Ecol. Evol.">
        <title>Megaphylogeny resolves global patterns of mushroom evolution.</title>
        <authorList>
            <person name="Varga T."/>
            <person name="Krizsan K."/>
            <person name="Foldi C."/>
            <person name="Dima B."/>
            <person name="Sanchez-Garcia M."/>
            <person name="Sanchez-Ramirez S."/>
            <person name="Szollosi G.J."/>
            <person name="Szarkandi J.G."/>
            <person name="Papp V."/>
            <person name="Albert L."/>
            <person name="Andreopoulos W."/>
            <person name="Angelini C."/>
            <person name="Antonin V."/>
            <person name="Barry K.W."/>
            <person name="Bougher N.L."/>
            <person name="Buchanan P."/>
            <person name="Buyck B."/>
            <person name="Bense V."/>
            <person name="Catcheside P."/>
            <person name="Chovatia M."/>
            <person name="Cooper J."/>
            <person name="Damon W."/>
            <person name="Desjardin D."/>
            <person name="Finy P."/>
            <person name="Geml J."/>
            <person name="Haridas S."/>
            <person name="Hughes K."/>
            <person name="Justo A."/>
            <person name="Karasinski D."/>
            <person name="Kautmanova I."/>
            <person name="Kiss B."/>
            <person name="Kocsube S."/>
            <person name="Kotiranta H."/>
            <person name="LaButti K.M."/>
            <person name="Lechner B.E."/>
            <person name="Liimatainen K."/>
            <person name="Lipzen A."/>
            <person name="Lukacs Z."/>
            <person name="Mihaltcheva S."/>
            <person name="Morgado L.N."/>
            <person name="Niskanen T."/>
            <person name="Noordeloos M.E."/>
            <person name="Ohm R.A."/>
            <person name="Ortiz-Santana B."/>
            <person name="Ovrebo C."/>
            <person name="Racz N."/>
            <person name="Riley R."/>
            <person name="Savchenko A."/>
            <person name="Shiryaev A."/>
            <person name="Soop K."/>
            <person name="Spirin V."/>
            <person name="Szebenyi C."/>
            <person name="Tomsovsky M."/>
            <person name="Tulloss R.E."/>
            <person name="Uehling J."/>
            <person name="Grigoriev I.V."/>
            <person name="Vagvolgyi C."/>
            <person name="Papp T."/>
            <person name="Martin F.M."/>
            <person name="Miettinen O."/>
            <person name="Hibbett D.S."/>
            <person name="Nagy L.G."/>
        </authorList>
    </citation>
    <scope>NUCLEOTIDE SEQUENCE [LARGE SCALE GENOMIC DNA]</scope>
    <source>
        <strain evidence="1 2">FP101781</strain>
    </source>
</reference>
<comment type="caution">
    <text evidence="1">The sequence shown here is derived from an EMBL/GenBank/DDBJ whole genome shotgun (WGS) entry which is preliminary data.</text>
</comment>